<organism evidence="1 2">
    <name type="scientific">Mammaliicoccus fleurettii</name>
    <dbReference type="NCBI Taxonomy" id="150056"/>
    <lineage>
        <taxon>Bacteria</taxon>
        <taxon>Bacillati</taxon>
        <taxon>Bacillota</taxon>
        <taxon>Bacilli</taxon>
        <taxon>Bacillales</taxon>
        <taxon>Staphylococcaceae</taxon>
        <taxon>Mammaliicoccus</taxon>
    </lineage>
</organism>
<keyword evidence="2" id="KW-1185">Reference proteome</keyword>
<comment type="caution">
    <text evidence="1">The sequence shown here is derived from an EMBL/GenBank/DDBJ whole genome shotgun (WGS) entry which is preliminary data.</text>
</comment>
<name>A0ABS5MMJ7_9STAP</name>
<reference evidence="1 2" key="1">
    <citation type="submission" date="2021-05" db="EMBL/GenBank/DDBJ databases">
        <title>Staphylococcus fleurettii isolated from lake water in First Nation community in Manitoba, Canada.</title>
        <authorList>
            <person name="Bashar S."/>
            <person name="Murdock A."/>
            <person name="Patidar R."/>
            <person name="Golding G."/>
            <person name="Farenhorst A."/>
            <person name="Kumar A."/>
        </authorList>
    </citation>
    <scope>NUCLEOTIDE SEQUENCE [LARGE SCALE GENOMIC DNA]</scope>
    <source>
        <strain evidence="1 2">SF002</strain>
    </source>
</reference>
<sequence length="71" mass="8098">MRTREDILAELAELKANPPKSFSGSIAKTAKKNELISELVRIETEEQYSSESNNRKLSFDDLEINISITRK</sequence>
<proteinExistence type="predicted"/>
<evidence type="ECO:0000313" key="1">
    <source>
        <dbReference type="EMBL" id="MBS3697084.1"/>
    </source>
</evidence>
<dbReference type="RefSeq" id="WP_078357263.1">
    <property type="nucleotide sequence ID" value="NZ_JAAQPD010000011.1"/>
</dbReference>
<dbReference type="EMBL" id="JAGXBM010000007">
    <property type="protein sequence ID" value="MBS3697084.1"/>
    <property type="molecule type" value="Genomic_DNA"/>
</dbReference>
<dbReference type="GeneID" id="86196711"/>
<accession>A0ABS5MMJ7</accession>
<dbReference type="Proteomes" id="UP000681586">
    <property type="component" value="Unassembled WGS sequence"/>
</dbReference>
<protein>
    <submittedName>
        <fullName evidence="1">Uncharacterized protein</fullName>
    </submittedName>
</protein>
<evidence type="ECO:0000313" key="2">
    <source>
        <dbReference type="Proteomes" id="UP000681586"/>
    </source>
</evidence>
<gene>
    <name evidence="1" type="ORF">JJQ58_06355</name>
</gene>